<dbReference type="EMBL" id="VSSQ01013003">
    <property type="protein sequence ID" value="MPM50518.1"/>
    <property type="molecule type" value="Genomic_DNA"/>
</dbReference>
<gene>
    <name evidence="1" type="ORF">SDC9_97260</name>
</gene>
<accession>A0A645ACU3</accession>
<dbReference type="AlphaFoldDB" id="A0A645ACU3"/>
<name>A0A645ACU3_9ZZZZ</name>
<sequence length="153" mass="16713">MKSGALAIPKQFPLALTHKKDRLNSTIPLLEDLSYLISQVAPTPSSQPKMCRKKPARKLGLVCKQLGCLFDFAGSANFFERRNDLLGVFFVDAFLDFARCAIDDVFGFFEAEAGKLTNDLDDLDLLGADFLEDDVELGLLFHFFSGSGGGAGN</sequence>
<reference evidence="1" key="1">
    <citation type="submission" date="2019-08" db="EMBL/GenBank/DDBJ databases">
        <authorList>
            <person name="Kucharzyk K."/>
            <person name="Murdoch R.W."/>
            <person name="Higgins S."/>
            <person name="Loffler F."/>
        </authorList>
    </citation>
    <scope>NUCLEOTIDE SEQUENCE</scope>
</reference>
<comment type="caution">
    <text evidence="1">The sequence shown here is derived from an EMBL/GenBank/DDBJ whole genome shotgun (WGS) entry which is preliminary data.</text>
</comment>
<evidence type="ECO:0000313" key="1">
    <source>
        <dbReference type="EMBL" id="MPM50518.1"/>
    </source>
</evidence>
<protein>
    <submittedName>
        <fullName evidence="1">Uncharacterized protein</fullName>
    </submittedName>
</protein>
<proteinExistence type="predicted"/>
<organism evidence="1">
    <name type="scientific">bioreactor metagenome</name>
    <dbReference type="NCBI Taxonomy" id="1076179"/>
    <lineage>
        <taxon>unclassified sequences</taxon>
        <taxon>metagenomes</taxon>
        <taxon>ecological metagenomes</taxon>
    </lineage>
</organism>